<accession>A0ABN7P9T3</accession>
<evidence type="ECO:0000313" key="1">
    <source>
        <dbReference type="EMBL" id="CAG2063144.1"/>
    </source>
</evidence>
<organism evidence="1 2">
    <name type="scientific">Timema podura</name>
    <name type="common">Walking stick</name>
    <dbReference type="NCBI Taxonomy" id="61482"/>
    <lineage>
        <taxon>Eukaryota</taxon>
        <taxon>Metazoa</taxon>
        <taxon>Ecdysozoa</taxon>
        <taxon>Arthropoda</taxon>
        <taxon>Hexapoda</taxon>
        <taxon>Insecta</taxon>
        <taxon>Pterygota</taxon>
        <taxon>Neoptera</taxon>
        <taxon>Polyneoptera</taxon>
        <taxon>Phasmatodea</taxon>
        <taxon>Timematodea</taxon>
        <taxon>Timematoidea</taxon>
        <taxon>Timematidae</taxon>
        <taxon>Timema</taxon>
    </lineage>
</organism>
<sequence length="167" mass="19568">MESFASPSTINNDILPPSEFVDVKTALTPIEMADESCKYHENMTTTDQSLLYNRDDKSDIKPIMCVDEKPRPLRKYVKKKLIETPEVTEYRKKLRSWTRREQCLSAGLPEKQSTVKQEHLLTTKQETKFRSNIKPKREFKQLYTTKLCLGISYYKTSFLFSDVEEDV</sequence>
<proteinExistence type="predicted"/>
<dbReference type="Proteomes" id="UP001153148">
    <property type="component" value="Unassembled WGS sequence"/>
</dbReference>
<gene>
    <name evidence="1" type="ORF">TPAB3V08_LOCUS10092</name>
</gene>
<evidence type="ECO:0000313" key="2">
    <source>
        <dbReference type="Proteomes" id="UP001153148"/>
    </source>
</evidence>
<protein>
    <submittedName>
        <fullName evidence="1">Uncharacterized protein</fullName>
    </submittedName>
</protein>
<comment type="caution">
    <text evidence="1">The sequence shown here is derived from an EMBL/GenBank/DDBJ whole genome shotgun (WGS) entry which is preliminary data.</text>
</comment>
<name>A0ABN7P9T3_TIMPD</name>
<keyword evidence="2" id="KW-1185">Reference proteome</keyword>
<dbReference type="EMBL" id="CAJPIN010024565">
    <property type="protein sequence ID" value="CAG2063144.1"/>
    <property type="molecule type" value="Genomic_DNA"/>
</dbReference>
<reference evidence="1" key="1">
    <citation type="submission" date="2021-03" db="EMBL/GenBank/DDBJ databases">
        <authorList>
            <person name="Tran Van P."/>
        </authorList>
    </citation>
    <scope>NUCLEOTIDE SEQUENCE</scope>
</reference>